<dbReference type="PANTHER" id="PTHR11627">
    <property type="entry name" value="FRUCTOSE-BISPHOSPHATE ALDOLASE"/>
    <property type="match status" value="1"/>
</dbReference>
<keyword evidence="4" id="KW-0324">Glycolysis</keyword>
<reference evidence="8" key="1">
    <citation type="journal article" date="2023" name="Commun. Biol.">
        <title>Genome analysis of Parmales, the sister group of diatoms, reveals the evolutionary specialization of diatoms from phago-mixotrophs to photoautotrophs.</title>
        <authorList>
            <person name="Ban H."/>
            <person name="Sato S."/>
            <person name="Yoshikawa S."/>
            <person name="Yamada K."/>
            <person name="Nakamura Y."/>
            <person name="Ichinomiya M."/>
            <person name="Sato N."/>
            <person name="Blanc-Mathieu R."/>
            <person name="Endo H."/>
            <person name="Kuwata A."/>
            <person name="Ogata H."/>
        </authorList>
    </citation>
    <scope>NUCLEOTIDE SEQUENCE [LARGE SCALE GENOMIC DNA]</scope>
</reference>
<feature type="signal peptide" evidence="6">
    <location>
        <begin position="1"/>
        <end position="19"/>
    </location>
</feature>
<evidence type="ECO:0000313" key="7">
    <source>
        <dbReference type="EMBL" id="GMI33427.1"/>
    </source>
</evidence>
<dbReference type="GO" id="GO:0006096">
    <property type="term" value="P:glycolytic process"/>
    <property type="evidence" value="ECO:0007669"/>
    <property type="project" value="UniProtKB-KW"/>
</dbReference>
<evidence type="ECO:0000256" key="4">
    <source>
        <dbReference type="ARBA" id="ARBA00023152"/>
    </source>
</evidence>
<protein>
    <recommendedName>
        <fullName evidence="3">fructose-bisphosphate aldolase</fullName>
        <ecNumber evidence="3">4.1.2.13</ecNumber>
    </recommendedName>
</protein>
<sequence>MRLLLFLNLPLIVTSLSMAVGGGGKHLSADMRAKLKQVAQQMATPGKGLSACDEGPATIGGRFEAVGVTNSEETRRVYRQMLFTAEGCENYLSGAILDPETLYQKSDDGVLFPELLKSRGILPGVKPHLKIYELPGTNGDTVMQGLDSLAVRCKEYVAAGAVFAKWRSPLVIDVSKGCPTDLAIKANMQDLARYALICQSEGLVPIVEPDISLSGTHTLEVAIDVNIKVQAELYKAMIDHGVYMEGSTLKPNIVNPGKGCTESYTVEEIGEANIRVLRDVFPVAMPGANFLSGGQSLEDAAARLSAMNKVKGNSPWNLSFSWSQALQLPLLELCRGKGELCLEEMGKLYVKELEIAGMAARGEHEWKEGEGSHGVGKKAMVGV</sequence>
<dbReference type="SUPFAM" id="SSF51569">
    <property type="entry name" value="Aldolase"/>
    <property type="match status" value="1"/>
</dbReference>
<comment type="pathway">
    <text evidence="1">Carbohydrate degradation; glycolysis; D-glyceraldehyde 3-phosphate and glycerone phosphate from D-glucose: step 4/4.</text>
</comment>
<dbReference type="EC" id="4.1.2.13" evidence="3"/>
<name>A0A9W7G2Q4_9STRA</name>
<accession>A0A9W7G2Q4</accession>
<keyword evidence="5" id="KW-0456">Lyase</keyword>
<evidence type="ECO:0000256" key="2">
    <source>
        <dbReference type="ARBA" id="ARBA00010387"/>
    </source>
</evidence>
<dbReference type="InterPro" id="IPR013785">
    <property type="entry name" value="Aldolase_TIM"/>
</dbReference>
<dbReference type="Proteomes" id="UP001165065">
    <property type="component" value="Unassembled WGS sequence"/>
</dbReference>
<dbReference type="InterPro" id="IPR000741">
    <property type="entry name" value="FBA_I"/>
</dbReference>
<dbReference type="NCBIfam" id="NF033379">
    <property type="entry name" value="FrucBisAld_I"/>
    <property type="match status" value="1"/>
</dbReference>
<keyword evidence="8" id="KW-1185">Reference proteome</keyword>
<dbReference type="Gene3D" id="3.20.20.70">
    <property type="entry name" value="Aldolase class I"/>
    <property type="match status" value="1"/>
</dbReference>
<keyword evidence="6" id="KW-0732">Signal</keyword>
<proteinExistence type="inferred from homology"/>
<gene>
    <name evidence="7" type="ORF">TrCOL_g5369</name>
</gene>
<evidence type="ECO:0000313" key="8">
    <source>
        <dbReference type="Proteomes" id="UP001165065"/>
    </source>
</evidence>
<dbReference type="GO" id="GO:0004332">
    <property type="term" value="F:fructose-bisphosphate aldolase activity"/>
    <property type="evidence" value="ECO:0007669"/>
    <property type="project" value="UniProtKB-EC"/>
</dbReference>
<evidence type="ECO:0000256" key="1">
    <source>
        <dbReference type="ARBA" id="ARBA00004714"/>
    </source>
</evidence>
<dbReference type="Pfam" id="PF00274">
    <property type="entry name" value="Glycolytic"/>
    <property type="match status" value="1"/>
</dbReference>
<evidence type="ECO:0000256" key="3">
    <source>
        <dbReference type="ARBA" id="ARBA00013068"/>
    </source>
</evidence>
<comment type="caution">
    <text evidence="7">The sequence shown here is derived from an EMBL/GenBank/DDBJ whole genome shotgun (WGS) entry which is preliminary data.</text>
</comment>
<dbReference type="OrthoDB" id="36455at2759"/>
<evidence type="ECO:0000256" key="6">
    <source>
        <dbReference type="SAM" id="SignalP"/>
    </source>
</evidence>
<dbReference type="EMBL" id="BRYA01000031">
    <property type="protein sequence ID" value="GMI33427.1"/>
    <property type="molecule type" value="Genomic_DNA"/>
</dbReference>
<feature type="chain" id="PRO_5040974741" description="fructose-bisphosphate aldolase" evidence="6">
    <location>
        <begin position="20"/>
        <end position="383"/>
    </location>
</feature>
<evidence type="ECO:0000256" key="5">
    <source>
        <dbReference type="ARBA" id="ARBA00023239"/>
    </source>
</evidence>
<dbReference type="AlphaFoldDB" id="A0A9W7G2Q4"/>
<organism evidence="7 8">
    <name type="scientific">Triparma columacea</name>
    <dbReference type="NCBI Taxonomy" id="722753"/>
    <lineage>
        <taxon>Eukaryota</taxon>
        <taxon>Sar</taxon>
        <taxon>Stramenopiles</taxon>
        <taxon>Ochrophyta</taxon>
        <taxon>Bolidophyceae</taxon>
        <taxon>Parmales</taxon>
        <taxon>Triparmaceae</taxon>
        <taxon>Triparma</taxon>
    </lineage>
</organism>
<comment type="similarity">
    <text evidence="2">Belongs to the class I fructose-bisphosphate aldolase family.</text>
</comment>